<sequence>MATKTVTKTVEKPSTETVFVTSIKTCPVIPIQTITFTTPAIEFFKESATVTETQTEGFTSTETVISAAPFVQPSFSSFDAVQATIQTITIMTTAKEFCKETATVTETQTEGFTSTETAISAVPFVQPSFSSSDAVQATIQTITIMTTSDAVQATIQTITIMTTAKEFCKETATVTETQTEGFTSTETVISAAPFVQPSFSPSDAVQATIQTITIMTTAKELCKETATVTETQTEGFTSTETVIRAAPIAQPSFSSSDEVQTTTGGKMSRACRDVIVVNATEDVDMTKAVVERIVSRLTVDKKRISAVIQKKISQEDNRPSSVAVGYIGVIFLVLPFVAVLAADLPKMYHDGFTRYRTRTR</sequence>
<evidence type="ECO:0000313" key="2">
    <source>
        <dbReference type="EMBL" id="KAK6174287.1"/>
    </source>
</evidence>
<keyword evidence="3" id="KW-1185">Reference proteome</keyword>
<proteinExistence type="predicted"/>
<keyword evidence="1" id="KW-1133">Transmembrane helix</keyword>
<name>A0AAN8JAP8_PATCE</name>
<feature type="transmembrane region" description="Helical" evidence="1">
    <location>
        <begin position="323"/>
        <end position="344"/>
    </location>
</feature>
<dbReference type="Proteomes" id="UP001347796">
    <property type="component" value="Unassembled WGS sequence"/>
</dbReference>
<gene>
    <name evidence="2" type="ORF">SNE40_017596</name>
</gene>
<accession>A0AAN8JAP8</accession>
<comment type="caution">
    <text evidence="2">The sequence shown here is derived from an EMBL/GenBank/DDBJ whole genome shotgun (WGS) entry which is preliminary data.</text>
</comment>
<dbReference type="EMBL" id="JAZGQO010000011">
    <property type="protein sequence ID" value="KAK6174287.1"/>
    <property type="molecule type" value="Genomic_DNA"/>
</dbReference>
<reference evidence="2 3" key="1">
    <citation type="submission" date="2024-01" db="EMBL/GenBank/DDBJ databases">
        <title>The genome of the rayed Mediterranean limpet Patella caerulea (Linnaeus, 1758).</title>
        <authorList>
            <person name="Anh-Thu Weber A."/>
            <person name="Halstead-Nussloch G."/>
        </authorList>
    </citation>
    <scope>NUCLEOTIDE SEQUENCE [LARGE SCALE GENOMIC DNA]</scope>
    <source>
        <strain evidence="2">AATW-2023a</strain>
        <tissue evidence="2">Whole specimen</tissue>
    </source>
</reference>
<evidence type="ECO:0000256" key="1">
    <source>
        <dbReference type="SAM" id="Phobius"/>
    </source>
</evidence>
<organism evidence="2 3">
    <name type="scientific">Patella caerulea</name>
    <name type="common">Rayed Mediterranean limpet</name>
    <dbReference type="NCBI Taxonomy" id="87958"/>
    <lineage>
        <taxon>Eukaryota</taxon>
        <taxon>Metazoa</taxon>
        <taxon>Spiralia</taxon>
        <taxon>Lophotrochozoa</taxon>
        <taxon>Mollusca</taxon>
        <taxon>Gastropoda</taxon>
        <taxon>Patellogastropoda</taxon>
        <taxon>Patelloidea</taxon>
        <taxon>Patellidae</taxon>
        <taxon>Patella</taxon>
    </lineage>
</organism>
<dbReference type="AlphaFoldDB" id="A0AAN8JAP8"/>
<keyword evidence="1" id="KW-0812">Transmembrane</keyword>
<evidence type="ECO:0000313" key="3">
    <source>
        <dbReference type="Proteomes" id="UP001347796"/>
    </source>
</evidence>
<protein>
    <submittedName>
        <fullName evidence="2">Uncharacterized protein</fullName>
    </submittedName>
</protein>
<keyword evidence="1" id="KW-0472">Membrane</keyword>